<dbReference type="Gene3D" id="1.10.10.820">
    <property type="match status" value="1"/>
</dbReference>
<evidence type="ECO:0000256" key="8">
    <source>
        <dbReference type="PROSITE-ProRule" id="PRU00782"/>
    </source>
</evidence>
<feature type="coiled-coil region" evidence="9">
    <location>
        <begin position="609"/>
        <end position="713"/>
    </location>
</feature>
<comment type="caution">
    <text evidence="8">Lacks conserved residue(s) required for the propagation of feature annotation.</text>
</comment>
<feature type="region of interest" description="Actin-binding" evidence="8">
    <location>
        <begin position="420"/>
        <end position="442"/>
    </location>
</feature>
<dbReference type="InterPro" id="IPR001609">
    <property type="entry name" value="Myosin_head_motor_dom-like"/>
</dbReference>
<dbReference type="InterPro" id="IPR027417">
    <property type="entry name" value="P-loop_NTPase"/>
</dbReference>
<comment type="caution">
    <text evidence="12">The sequence shown here is derived from an EMBL/GenBank/DDBJ whole genome shotgun (WGS) entry which is preliminary data.</text>
</comment>
<keyword evidence="13" id="KW-1185">Reference proteome</keyword>
<evidence type="ECO:0000256" key="2">
    <source>
        <dbReference type="ARBA" id="ARBA00022741"/>
    </source>
</evidence>
<keyword evidence="7 8" id="KW-0009">Actin-binding</keyword>
<dbReference type="GO" id="GO:0007015">
    <property type="term" value="P:actin filament organization"/>
    <property type="evidence" value="ECO:0007669"/>
    <property type="project" value="TreeGrafter"/>
</dbReference>
<evidence type="ECO:0000256" key="5">
    <source>
        <dbReference type="ARBA" id="ARBA00023123"/>
    </source>
</evidence>
<dbReference type="GO" id="GO:0016020">
    <property type="term" value="C:membrane"/>
    <property type="evidence" value="ECO:0007669"/>
    <property type="project" value="TreeGrafter"/>
</dbReference>
<dbReference type="Pfam" id="PF00063">
    <property type="entry name" value="Myosin_head"/>
    <property type="match status" value="1"/>
</dbReference>
<dbReference type="FunFam" id="1.10.10.820:FF:000001">
    <property type="entry name" value="Myosin heavy chain"/>
    <property type="match status" value="1"/>
</dbReference>
<keyword evidence="6" id="KW-0505">Motor protein</keyword>
<dbReference type="FunFam" id="1.20.5.4820:FF:000002">
    <property type="entry name" value="Myosin heavy chain 10"/>
    <property type="match status" value="1"/>
</dbReference>
<keyword evidence="2" id="KW-0547">Nucleotide-binding</keyword>
<feature type="domain" description="Myosin motor" evidence="10">
    <location>
        <begin position="1"/>
        <end position="542"/>
    </location>
</feature>
<dbReference type="PROSITE" id="PS51844">
    <property type="entry name" value="SH3_LIKE"/>
    <property type="match status" value="1"/>
</dbReference>
<dbReference type="SUPFAM" id="SSF90257">
    <property type="entry name" value="Myosin rod fragments"/>
    <property type="match status" value="1"/>
</dbReference>
<keyword evidence="5 8" id="KW-0518">Myosin</keyword>
<dbReference type="SMART" id="SM00242">
    <property type="entry name" value="MYSc"/>
    <property type="match status" value="1"/>
</dbReference>
<evidence type="ECO:0000313" key="12">
    <source>
        <dbReference type="EMBL" id="CAG8505698.1"/>
    </source>
</evidence>
<evidence type="ECO:0000256" key="9">
    <source>
        <dbReference type="SAM" id="Coils"/>
    </source>
</evidence>
<evidence type="ECO:0000256" key="7">
    <source>
        <dbReference type="ARBA" id="ARBA00023203"/>
    </source>
</evidence>
<sequence length="778" mass="89952">MITIKNTRKNSLIHSPGGEALRLLVNGSSDADVNNTVAQATFNEKKWIWVEDKKAGYVAGYITKDMGEQVEVHLNDDSIRIVNVSETDKMNPPKFDKVEDMADLTYLNEASSRVTYQTPEERNFHIFYQLLRGASPQIKSELLLDGSLNDYRFTKNSLKDIEGIDDSTEYQTLVDAMNVVGISENEQIDLFRVVAAVLHLGNIEVASSRNDQAQIYESTISENVCNLLGIPITEFTKGLLNPQVKAGREWVTQARTKEQVLYSIEALAKSLYERSFFALVDRINKAIYRPNNKSHFIGVLDIAGFEIFQCVMPKATDKTFVEKLHSLWKDKSPKYQVPRFQQGFILQHYAAKVEYRTSGWLDKNKDPLNENITKLLARSSNQYIASLFSDYLGDITDNDKKNRVKRGVFRTVGRHHKEQLHSLMKQLYSTHPHFVRCIVPNEEKSPGKIHVPLVLDQLRCNGVLEGIRICRAGFPNRLSFNEFRRRYEILSSGIIPKGFIDNKLAAEKLLDAFKLDPSQYRLGSSKIFFRAGVLAELEEIRDTKLFQLFADFQAHCRGWLARKDHAKRNERLRAALIIQKNIRALNSLKANPWWKLFLKIRPTLNCTKVEELQRQIRFRDDKIRELEEKLLQESEARKKLESLNSQLETEKSNLEEELQNERSLVIDKEEILKQTRQRELDLEDEVKELNNELEEIVGKCEQLSQTKKILENKMQDRGLLDVQAQLLAQQEVKNNQKEIIQLEHSNVSFVNQIHILLNQIHILINQVHILLNQIRIYI</sequence>
<dbReference type="Gene3D" id="1.20.58.530">
    <property type="match status" value="1"/>
</dbReference>
<keyword evidence="3" id="KW-0067">ATP-binding</keyword>
<keyword evidence="4 9" id="KW-0175">Coiled coil</keyword>
<dbReference type="Gene3D" id="1.20.5.4820">
    <property type="match status" value="1"/>
</dbReference>
<comment type="similarity">
    <text evidence="1 8">Belongs to the TRAFAC class myosin-kinesin ATPase superfamily. Myosin family.</text>
</comment>
<dbReference type="OrthoDB" id="6108017at2759"/>
<dbReference type="Gene3D" id="3.40.850.10">
    <property type="entry name" value="Kinesin motor domain"/>
    <property type="match status" value="2"/>
</dbReference>
<dbReference type="Pfam" id="PF00612">
    <property type="entry name" value="IQ"/>
    <property type="match status" value="1"/>
</dbReference>
<dbReference type="Gene3D" id="1.20.120.720">
    <property type="entry name" value="Myosin VI head, motor domain, U50 subdomain"/>
    <property type="match status" value="1"/>
</dbReference>
<evidence type="ECO:0000259" key="11">
    <source>
        <dbReference type="PROSITE" id="PS51844"/>
    </source>
</evidence>
<organism evidence="12 13">
    <name type="scientific">Racocetra fulgida</name>
    <dbReference type="NCBI Taxonomy" id="60492"/>
    <lineage>
        <taxon>Eukaryota</taxon>
        <taxon>Fungi</taxon>
        <taxon>Fungi incertae sedis</taxon>
        <taxon>Mucoromycota</taxon>
        <taxon>Glomeromycotina</taxon>
        <taxon>Glomeromycetes</taxon>
        <taxon>Diversisporales</taxon>
        <taxon>Gigasporaceae</taxon>
        <taxon>Racocetra</taxon>
    </lineage>
</organism>
<dbReference type="Pfam" id="PF02736">
    <property type="entry name" value="Myosin_N"/>
    <property type="match status" value="1"/>
</dbReference>
<dbReference type="PROSITE" id="PS50096">
    <property type="entry name" value="IQ"/>
    <property type="match status" value="1"/>
</dbReference>
<dbReference type="FunFam" id="1.20.120.720:FF:000001">
    <property type="entry name" value="Myosin heavy chain, muscle"/>
    <property type="match status" value="1"/>
</dbReference>
<dbReference type="AlphaFoldDB" id="A0A9N9F2B8"/>
<dbReference type="GO" id="GO:0005524">
    <property type="term" value="F:ATP binding"/>
    <property type="evidence" value="ECO:0007669"/>
    <property type="project" value="UniProtKB-KW"/>
</dbReference>
<dbReference type="Proteomes" id="UP000789396">
    <property type="component" value="Unassembled WGS sequence"/>
</dbReference>
<dbReference type="PANTHER" id="PTHR13140">
    <property type="entry name" value="MYOSIN"/>
    <property type="match status" value="1"/>
</dbReference>
<proteinExistence type="inferred from homology"/>
<protein>
    <submittedName>
        <fullName evidence="12">5543_t:CDS:1</fullName>
    </submittedName>
</protein>
<name>A0A9N9F2B8_9GLOM</name>
<feature type="domain" description="Myosin N-terminal SH3-like" evidence="11">
    <location>
        <begin position="43"/>
        <end position="92"/>
    </location>
</feature>
<evidence type="ECO:0000256" key="6">
    <source>
        <dbReference type="ARBA" id="ARBA00023175"/>
    </source>
</evidence>
<evidence type="ECO:0000256" key="4">
    <source>
        <dbReference type="ARBA" id="ARBA00023054"/>
    </source>
</evidence>
<dbReference type="InterPro" id="IPR004009">
    <property type="entry name" value="SH3_Myosin"/>
</dbReference>
<dbReference type="GO" id="GO:0000146">
    <property type="term" value="F:microfilament motor activity"/>
    <property type="evidence" value="ECO:0007669"/>
    <property type="project" value="TreeGrafter"/>
</dbReference>
<dbReference type="PANTHER" id="PTHR13140:SF857">
    <property type="entry name" value="MYOSIN-11"/>
    <property type="match status" value="1"/>
</dbReference>
<gene>
    <name evidence="12" type="ORF">RFULGI_LOCUS2651</name>
</gene>
<dbReference type="GO" id="GO:0016459">
    <property type="term" value="C:myosin complex"/>
    <property type="evidence" value="ECO:0007669"/>
    <property type="project" value="UniProtKB-KW"/>
</dbReference>
<accession>A0A9N9F2B8</accession>
<dbReference type="GO" id="GO:0005737">
    <property type="term" value="C:cytoplasm"/>
    <property type="evidence" value="ECO:0007669"/>
    <property type="project" value="TreeGrafter"/>
</dbReference>
<dbReference type="SUPFAM" id="SSF52540">
    <property type="entry name" value="P-loop containing nucleoside triphosphate hydrolases"/>
    <property type="match status" value="1"/>
</dbReference>
<evidence type="ECO:0000256" key="1">
    <source>
        <dbReference type="ARBA" id="ARBA00008314"/>
    </source>
</evidence>
<dbReference type="Gene3D" id="1.20.5.340">
    <property type="match status" value="1"/>
</dbReference>
<evidence type="ECO:0000313" key="13">
    <source>
        <dbReference type="Proteomes" id="UP000789396"/>
    </source>
</evidence>
<dbReference type="InterPro" id="IPR000048">
    <property type="entry name" value="IQ_motif_EF-hand-BS"/>
</dbReference>
<evidence type="ECO:0000259" key="10">
    <source>
        <dbReference type="PROSITE" id="PS51456"/>
    </source>
</evidence>
<reference evidence="12" key="1">
    <citation type="submission" date="2021-06" db="EMBL/GenBank/DDBJ databases">
        <authorList>
            <person name="Kallberg Y."/>
            <person name="Tangrot J."/>
            <person name="Rosling A."/>
        </authorList>
    </citation>
    <scope>NUCLEOTIDE SEQUENCE</scope>
    <source>
        <strain evidence="12">IN212</strain>
    </source>
</reference>
<dbReference type="EMBL" id="CAJVPZ010002069">
    <property type="protein sequence ID" value="CAG8505698.1"/>
    <property type="molecule type" value="Genomic_DNA"/>
</dbReference>
<dbReference type="InterPro" id="IPR036961">
    <property type="entry name" value="Kinesin_motor_dom_sf"/>
</dbReference>
<dbReference type="GO" id="GO:0051015">
    <property type="term" value="F:actin filament binding"/>
    <property type="evidence" value="ECO:0007669"/>
    <property type="project" value="TreeGrafter"/>
</dbReference>
<dbReference type="PROSITE" id="PS51456">
    <property type="entry name" value="MYOSIN_MOTOR"/>
    <property type="match status" value="1"/>
</dbReference>
<evidence type="ECO:0000256" key="3">
    <source>
        <dbReference type="ARBA" id="ARBA00022840"/>
    </source>
</evidence>